<feature type="transmembrane region" description="Helical" evidence="4">
    <location>
        <begin position="118"/>
        <end position="138"/>
    </location>
</feature>
<keyword evidence="8" id="KW-1185">Reference proteome</keyword>
<evidence type="ECO:0000256" key="1">
    <source>
        <dbReference type="ARBA" id="ARBA00004370"/>
    </source>
</evidence>
<keyword evidence="3 4" id="KW-0472">Membrane</keyword>
<evidence type="ECO:0000256" key="5">
    <source>
        <dbReference type="SAM" id="SignalP"/>
    </source>
</evidence>
<keyword evidence="2 5" id="KW-0732">Signal</keyword>
<evidence type="ECO:0000256" key="3">
    <source>
        <dbReference type="ARBA" id="ARBA00023136"/>
    </source>
</evidence>
<keyword evidence="4" id="KW-0812">Transmembrane</keyword>
<comment type="subcellular location">
    <subcellularLocation>
        <location evidence="1">Membrane</location>
    </subcellularLocation>
</comment>
<proteinExistence type="predicted"/>
<evidence type="ECO:0000256" key="4">
    <source>
        <dbReference type="SAM" id="Phobius"/>
    </source>
</evidence>
<dbReference type="AlphaFoldDB" id="A0A3B4XT38"/>
<dbReference type="GeneTree" id="ENSGT00940000155919"/>
<name>A0A3B4XT38_SERLL</name>
<feature type="domain" description="Activin types I and II receptor" evidence="6">
    <location>
        <begin position="63"/>
        <end position="117"/>
    </location>
</feature>
<feature type="signal peptide" evidence="5">
    <location>
        <begin position="1"/>
        <end position="30"/>
    </location>
</feature>
<dbReference type="Ensembl" id="ENSSLDT00000015266.1">
    <property type="protein sequence ID" value="ENSSLDP00000014698.1"/>
    <property type="gene ID" value="ENSSLDG00000011716.1"/>
</dbReference>
<protein>
    <submittedName>
        <fullName evidence="7">Bone morphogenetic protein receptor, type IBa</fullName>
    </submittedName>
</protein>
<evidence type="ECO:0000256" key="2">
    <source>
        <dbReference type="ARBA" id="ARBA00022729"/>
    </source>
</evidence>
<organism evidence="7 8">
    <name type="scientific">Seriola lalandi dorsalis</name>
    <dbReference type="NCBI Taxonomy" id="1841481"/>
    <lineage>
        <taxon>Eukaryota</taxon>
        <taxon>Metazoa</taxon>
        <taxon>Chordata</taxon>
        <taxon>Craniata</taxon>
        <taxon>Vertebrata</taxon>
        <taxon>Euteleostomi</taxon>
        <taxon>Actinopterygii</taxon>
        <taxon>Neopterygii</taxon>
        <taxon>Teleostei</taxon>
        <taxon>Neoteleostei</taxon>
        <taxon>Acanthomorphata</taxon>
        <taxon>Carangaria</taxon>
        <taxon>Carangiformes</taxon>
        <taxon>Carangidae</taxon>
        <taxon>Seriola</taxon>
    </lineage>
</organism>
<accession>A0A3B4XT38</accession>
<dbReference type="Proteomes" id="UP000261360">
    <property type="component" value="Unplaced"/>
</dbReference>
<evidence type="ECO:0000313" key="8">
    <source>
        <dbReference type="Proteomes" id="UP000261360"/>
    </source>
</evidence>
<dbReference type="Gene3D" id="2.10.60.10">
    <property type="entry name" value="CD59"/>
    <property type="match status" value="1"/>
</dbReference>
<dbReference type="GO" id="GO:0016020">
    <property type="term" value="C:membrane"/>
    <property type="evidence" value="ECO:0007669"/>
    <property type="project" value="UniProtKB-SubCell"/>
</dbReference>
<reference evidence="7" key="1">
    <citation type="submission" date="2025-08" db="UniProtKB">
        <authorList>
            <consortium name="Ensembl"/>
        </authorList>
    </citation>
    <scope>IDENTIFICATION</scope>
</reference>
<sequence>MVVLWLPQEWAWQAVLLVTGLASMSCGSDANMLDTMLKNGWKGGSERRAEEGSSTVSAQNMLWCHCNHHCPDKSVNNTCMTNGYCFTMVEEEEGGVAVLTSGCLAMGGSEFQCRVSQLWLCVCVCVCVRLCVYIPLWMKTSTCRCMCVLLHEPLLSLYELSLTHFSYL</sequence>
<dbReference type="GO" id="GO:0004675">
    <property type="term" value="F:transmembrane receptor protein serine/threonine kinase activity"/>
    <property type="evidence" value="ECO:0007669"/>
    <property type="project" value="InterPro"/>
</dbReference>
<feature type="chain" id="PRO_5017263863" evidence="5">
    <location>
        <begin position="31"/>
        <end position="168"/>
    </location>
</feature>
<dbReference type="InterPro" id="IPR045860">
    <property type="entry name" value="Snake_toxin-like_sf"/>
</dbReference>
<dbReference type="Pfam" id="PF01064">
    <property type="entry name" value="Activin_recp"/>
    <property type="match status" value="1"/>
</dbReference>
<keyword evidence="4" id="KW-1133">Transmembrane helix</keyword>
<dbReference type="SUPFAM" id="SSF57302">
    <property type="entry name" value="Snake toxin-like"/>
    <property type="match status" value="1"/>
</dbReference>
<evidence type="ECO:0000313" key="7">
    <source>
        <dbReference type="Ensembl" id="ENSSLDP00000014698.1"/>
    </source>
</evidence>
<reference evidence="7" key="2">
    <citation type="submission" date="2025-09" db="UniProtKB">
        <authorList>
            <consortium name="Ensembl"/>
        </authorList>
    </citation>
    <scope>IDENTIFICATION</scope>
</reference>
<dbReference type="InterPro" id="IPR000472">
    <property type="entry name" value="Activin_recp"/>
</dbReference>
<evidence type="ECO:0000259" key="6">
    <source>
        <dbReference type="Pfam" id="PF01064"/>
    </source>
</evidence>